<dbReference type="PANTHER" id="PTHR47429">
    <property type="entry name" value="PROTEIN TWIN LOV 1"/>
    <property type="match status" value="1"/>
</dbReference>
<dbReference type="InterPro" id="IPR001610">
    <property type="entry name" value="PAC"/>
</dbReference>
<dbReference type="PANTHER" id="PTHR47429:SF2">
    <property type="entry name" value="PROTEIN TWIN LOV 1"/>
    <property type="match status" value="1"/>
</dbReference>
<feature type="region of interest" description="Disordered" evidence="4">
    <location>
        <begin position="725"/>
        <end position="765"/>
    </location>
</feature>
<dbReference type="Gene3D" id="3.30.450.20">
    <property type="entry name" value="PAS domain"/>
    <property type="match status" value="3"/>
</dbReference>
<evidence type="ECO:0000259" key="5">
    <source>
        <dbReference type="PROSITE" id="PS50112"/>
    </source>
</evidence>
<evidence type="ECO:0000256" key="2">
    <source>
        <dbReference type="ARBA" id="ARBA00022643"/>
    </source>
</evidence>
<feature type="non-terminal residue" evidence="6">
    <location>
        <position position="1"/>
    </location>
</feature>
<sequence>MCHPLVRVHVQFVKEAVELRAYEGEARISALFDLHRRKHQNPMFYCTKNEIAYGTLRRHDFDWDPIEADLDTATVVSATFLAQYFMPRLMRTNSGVALVRLIRELELDGKMVETSAARTVAAGTTPTDDDGYFLELCSNAFSALENVAIAVVGAEEGSSRKVVHANVPGFEQVTGHVGTTLVGQEFGFLNGPKTSEALVKKLDTAWADESPKAVKLIQHKKNGKEFHCLVALHPIYVSATVDGDTPKNKRYQIVAYVDMEIAAGSDDRVELLTSVDGLFAGLPRTMMCDCAHDVEVRALWPRLVDDDVAKAQISKAAANANLKKDSSKVVSNIQPGTYLDDHGRPIAETFSATAAIDLKTALANSSWLTKAETALGLMLETTEGYSSFGAFLDMEGNRPILDFYTESIELKRRFIAGKIPNSEIQGHARRLLKDYNAKMAQAKVRTVKDASVVKCEEIANACGLAHHDRTPETAEVWRQLYDGACVTTEVDVYNLIVCDARNTLRMLAIDSFPRYLLSQHSSALSNLARSGADDAKARKAAEAFSRAGASLLPRNIDQWLHALIAAITSWPTCIVVADMTIAGAPMVYVNPKFCETTGYKYKEAVGRNCRFLQGPATERKSKEVISRTLAAAQDCHVLITNYKKSGSKFSNLLTMRPIIDADGIYRYCIGVQFEITDTGTIPTELGRLDKLLQLLPRHLPFQGVLPRPEHLPEFWDGYDHSQSAVASSDISPARIRPSSPRRRESSSSPLSSPKGRDQMMVMKGSNSNGSLLDAASFETRVDVLPQRFAFTRLRWLLTPPETMRTIIGDDLGMSHFESHLSERAGPILYSALQFIKMFHDILESSDEAERKNKVLKLHSQMNNDTAFYFTTSDIDVGAMDRADWFVTFQDMSRWYDTWIGTFARAHIALFLNSIHGAKMFLALRKRELEKKTWSRLLTVCSAVVNPASRESLFLDMLHGASSPLKDIGLVASDMRVPGLPLIYINAGFTRVTGYGKGQIGLPCSFLQGAKSESFIIQEIVDALRSENPLVCKLHNYTQAQQAFQCLFTLNPVHDESDGYIFQIGLQVDMTAERTPQEMVSTLLRMADVTYVLP</sequence>
<evidence type="ECO:0000256" key="3">
    <source>
        <dbReference type="ARBA" id="ARBA00022991"/>
    </source>
</evidence>
<keyword evidence="1" id="KW-0285">Flavoprotein</keyword>
<dbReference type="SMART" id="SM00086">
    <property type="entry name" value="PAC"/>
    <property type="match status" value="2"/>
</dbReference>
<feature type="compositionally biased region" description="Low complexity" evidence="4">
    <location>
        <begin position="727"/>
        <end position="738"/>
    </location>
</feature>
<dbReference type="CDD" id="cd00130">
    <property type="entry name" value="PAS"/>
    <property type="match status" value="1"/>
</dbReference>
<organism evidence="6 7">
    <name type="scientific">Chrysophaeum taylorii</name>
    <dbReference type="NCBI Taxonomy" id="2483200"/>
    <lineage>
        <taxon>Eukaryota</taxon>
        <taxon>Sar</taxon>
        <taxon>Stramenopiles</taxon>
        <taxon>Ochrophyta</taxon>
        <taxon>Pelagophyceae</taxon>
        <taxon>Pelagomonadales</taxon>
        <taxon>Pelagomonadaceae</taxon>
        <taxon>Chrysophaeum</taxon>
    </lineage>
</organism>
<reference evidence="6" key="1">
    <citation type="submission" date="2023-01" db="EMBL/GenBank/DDBJ databases">
        <title>Metagenome sequencing of chrysophaentin producing Chrysophaeum taylorii.</title>
        <authorList>
            <person name="Davison J."/>
            <person name="Bewley C."/>
        </authorList>
    </citation>
    <scope>NUCLEOTIDE SEQUENCE</scope>
    <source>
        <strain evidence="6">NIES-1699</strain>
    </source>
</reference>
<protein>
    <recommendedName>
        <fullName evidence="5">PAS domain-containing protein</fullName>
    </recommendedName>
</protein>
<dbReference type="NCBIfam" id="TIGR00229">
    <property type="entry name" value="sensory_box"/>
    <property type="match status" value="1"/>
</dbReference>
<comment type="caution">
    <text evidence="6">The sequence shown here is derived from an EMBL/GenBank/DDBJ whole genome shotgun (WGS) entry which is preliminary data.</text>
</comment>
<proteinExistence type="predicted"/>
<dbReference type="InterPro" id="IPR000014">
    <property type="entry name" value="PAS"/>
</dbReference>
<evidence type="ECO:0000313" key="6">
    <source>
        <dbReference type="EMBL" id="KAJ8600682.1"/>
    </source>
</evidence>
<feature type="domain" description="PAS" evidence="5">
    <location>
        <begin position="586"/>
        <end position="632"/>
    </location>
</feature>
<keyword evidence="7" id="KW-1185">Reference proteome</keyword>
<gene>
    <name evidence="6" type="ORF">CTAYLR_007444</name>
</gene>
<dbReference type="InterPro" id="IPR035965">
    <property type="entry name" value="PAS-like_dom_sf"/>
</dbReference>
<dbReference type="AlphaFoldDB" id="A0AAD7UB16"/>
<dbReference type="SUPFAM" id="SSF55785">
    <property type="entry name" value="PYP-like sensor domain (PAS domain)"/>
    <property type="match status" value="2"/>
</dbReference>
<evidence type="ECO:0000313" key="7">
    <source>
        <dbReference type="Proteomes" id="UP001230188"/>
    </source>
</evidence>
<dbReference type="EMBL" id="JAQMWT010000484">
    <property type="protein sequence ID" value="KAJ8600682.1"/>
    <property type="molecule type" value="Genomic_DNA"/>
</dbReference>
<dbReference type="Proteomes" id="UP001230188">
    <property type="component" value="Unassembled WGS sequence"/>
</dbReference>
<name>A0AAD7UB16_9STRA</name>
<keyword evidence="2" id="KW-0288">FMN</keyword>
<dbReference type="Pfam" id="PF13426">
    <property type="entry name" value="PAS_9"/>
    <property type="match status" value="2"/>
</dbReference>
<evidence type="ECO:0000256" key="1">
    <source>
        <dbReference type="ARBA" id="ARBA00022630"/>
    </source>
</evidence>
<accession>A0AAD7UB16</accession>
<evidence type="ECO:0000256" key="4">
    <source>
        <dbReference type="SAM" id="MobiDB-lite"/>
    </source>
</evidence>
<dbReference type="GO" id="GO:0005634">
    <property type="term" value="C:nucleus"/>
    <property type="evidence" value="ECO:0007669"/>
    <property type="project" value="TreeGrafter"/>
</dbReference>
<keyword evidence="3" id="KW-0157">Chromophore</keyword>
<dbReference type="PROSITE" id="PS50112">
    <property type="entry name" value="PAS"/>
    <property type="match status" value="1"/>
</dbReference>